<keyword evidence="3" id="KW-1185">Reference proteome</keyword>
<evidence type="ECO:0008006" key="4">
    <source>
        <dbReference type="Google" id="ProtNLM"/>
    </source>
</evidence>
<feature type="transmembrane region" description="Helical" evidence="1">
    <location>
        <begin position="197"/>
        <end position="217"/>
    </location>
</feature>
<evidence type="ECO:0000313" key="3">
    <source>
        <dbReference type="Proteomes" id="UP001212803"/>
    </source>
</evidence>
<reference evidence="2 3" key="1">
    <citation type="journal article" date="2023" name="ISME J.">
        <title>Thermophilic Dehalococcoidia with unusual traits shed light on an unexpected past.</title>
        <authorList>
            <person name="Palmer M."/>
            <person name="Covington J.K."/>
            <person name="Zhou E.M."/>
            <person name="Thomas S.C."/>
            <person name="Habib N."/>
            <person name="Seymour C.O."/>
            <person name="Lai D."/>
            <person name="Johnston J."/>
            <person name="Hashimi A."/>
            <person name="Jiao J.Y."/>
            <person name="Muok A.R."/>
            <person name="Liu L."/>
            <person name="Xian W.D."/>
            <person name="Zhi X.Y."/>
            <person name="Li M.M."/>
            <person name="Silva L.P."/>
            <person name="Bowen B.P."/>
            <person name="Louie K."/>
            <person name="Briegel A."/>
            <person name="Pett-Ridge J."/>
            <person name="Weber P.K."/>
            <person name="Tocheva E.I."/>
            <person name="Woyke T."/>
            <person name="Northen T.R."/>
            <person name="Mayali X."/>
            <person name="Li W.J."/>
            <person name="Hedlund B.P."/>
        </authorList>
    </citation>
    <scope>NUCLEOTIDE SEQUENCE [LARGE SCALE GENOMIC DNA]</scope>
    <source>
        <strain evidence="2 3">YIM 72310</strain>
    </source>
</reference>
<evidence type="ECO:0000256" key="1">
    <source>
        <dbReference type="SAM" id="Phobius"/>
    </source>
</evidence>
<organism evidence="2 3">
    <name type="scientific">Tepidiforma flava</name>
    <dbReference type="NCBI Taxonomy" id="3004094"/>
    <lineage>
        <taxon>Bacteria</taxon>
        <taxon>Bacillati</taxon>
        <taxon>Chloroflexota</taxon>
        <taxon>Tepidiformia</taxon>
        <taxon>Tepidiformales</taxon>
        <taxon>Tepidiformaceae</taxon>
        <taxon>Tepidiforma</taxon>
    </lineage>
</organism>
<feature type="transmembrane region" description="Helical" evidence="1">
    <location>
        <begin position="252"/>
        <end position="281"/>
    </location>
</feature>
<keyword evidence="1" id="KW-0812">Transmembrane</keyword>
<gene>
    <name evidence="2" type="ORF">O0235_04905</name>
</gene>
<name>A0ABY7MBQ0_9CHLR</name>
<keyword evidence="1" id="KW-0472">Membrane</keyword>
<proteinExistence type="predicted"/>
<dbReference type="RefSeq" id="WP_270057419.1">
    <property type="nucleotide sequence ID" value="NZ_CP115149.1"/>
</dbReference>
<feature type="transmembrane region" description="Helical" evidence="1">
    <location>
        <begin position="156"/>
        <end position="177"/>
    </location>
</feature>
<evidence type="ECO:0000313" key="2">
    <source>
        <dbReference type="EMBL" id="WBL36903.1"/>
    </source>
</evidence>
<accession>A0ABY7MBQ0</accession>
<dbReference type="EMBL" id="CP115149">
    <property type="protein sequence ID" value="WBL36903.1"/>
    <property type="molecule type" value="Genomic_DNA"/>
</dbReference>
<protein>
    <recommendedName>
        <fullName evidence="4">Type II secretion system protein GspF domain-containing protein</fullName>
    </recommendedName>
</protein>
<keyword evidence="1" id="KW-1133">Transmembrane helix</keyword>
<dbReference type="Proteomes" id="UP001212803">
    <property type="component" value="Chromosome"/>
</dbReference>
<sequence>MAQSPAEGPRALVDELTRQLDTTRRLLTSSPDDIAERALAALEPEAGAEARIAASLAAPPLADPAAFPAAHRLAVRALEVLDREAAQDVPVGRRYWRFRPLASLAAGFVAGYITRSYARAVAHRLAVLYARREAQCLPGTTERASLARARAEMDRLLPGFAGGGAGVPALVAGGALVPLLASLGQYLGAVDILARPVIAALFGSLFLLFLLLSSLLLTGARFAHRRAALVMRQPLAALWAAIGDAGDPPEDAARLFAAVAILLTGAVWLVIPAAAVTLYLLA</sequence>